<reference evidence="1" key="1">
    <citation type="submission" date="2018-05" db="EMBL/GenBank/DDBJ databases">
        <authorList>
            <person name="Lanie J.A."/>
            <person name="Ng W.-L."/>
            <person name="Kazmierczak K.M."/>
            <person name="Andrzejewski T.M."/>
            <person name="Davidsen T.M."/>
            <person name="Wayne K.J."/>
            <person name="Tettelin H."/>
            <person name="Glass J.I."/>
            <person name="Rusch D."/>
            <person name="Podicherti R."/>
            <person name="Tsui H.-C.T."/>
            <person name="Winkler M.E."/>
        </authorList>
    </citation>
    <scope>NUCLEOTIDE SEQUENCE</scope>
</reference>
<dbReference type="EMBL" id="UINC01035121">
    <property type="protein sequence ID" value="SVB27026.1"/>
    <property type="molecule type" value="Genomic_DNA"/>
</dbReference>
<organism evidence="1">
    <name type="scientific">marine metagenome</name>
    <dbReference type="NCBI Taxonomy" id="408172"/>
    <lineage>
        <taxon>unclassified sequences</taxon>
        <taxon>metagenomes</taxon>
        <taxon>ecological metagenomes</taxon>
    </lineage>
</organism>
<gene>
    <name evidence="1" type="ORF">METZ01_LOCUS179880</name>
</gene>
<dbReference type="Gene3D" id="3.60.15.10">
    <property type="entry name" value="Ribonuclease Z/Hydroxyacylglutathione hydrolase-like"/>
    <property type="match status" value="1"/>
</dbReference>
<accession>A0A382CLM6</accession>
<protein>
    <recommendedName>
        <fullName evidence="2">Metallo-beta-lactamase domain-containing protein</fullName>
    </recommendedName>
</protein>
<evidence type="ECO:0000313" key="1">
    <source>
        <dbReference type="EMBL" id="SVB27026.1"/>
    </source>
</evidence>
<dbReference type="AlphaFoldDB" id="A0A382CLM6"/>
<dbReference type="InterPro" id="IPR036866">
    <property type="entry name" value="RibonucZ/Hydroxyglut_hydro"/>
</dbReference>
<name>A0A382CLM6_9ZZZZ</name>
<feature type="non-terminal residue" evidence="1">
    <location>
        <position position="1"/>
    </location>
</feature>
<proteinExistence type="predicted"/>
<sequence length="57" mass="6440">VVDLGNEGLIIMQFLNNTDMKPVAIVITNAYLDHIGVVQDLKMNLGYHFYIKMKIAC</sequence>
<evidence type="ECO:0008006" key="2">
    <source>
        <dbReference type="Google" id="ProtNLM"/>
    </source>
</evidence>